<dbReference type="InterPro" id="IPR001789">
    <property type="entry name" value="Sig_transdc_resp-reg_receiver"/>
</dbReference>
<comment type="caution">
    <text evidence="5">The sequence shown here is derived from an EMBL/GenBank/DDBJ whole genome shotgun (WGS) entry which is preliminary data.</text>
</comment>
<sequence>MLRIGICDDSAEARLGLRAMLERLLDKRAVECQIYEFSSGEGLLGWMEKHTGEIDLVFLDIEMGGLNGMEAAKALRERSDALQLVFVTGYTDFVFDGYAVGALGYVMKPPQPEQIGDVLTRALAAQFNEADKVFLCRNTDGLFRIPKKSIRYFYSDRRQVTCVTDTRRLTFYARLDDVAEAVGAAFVRIHQRYLVRAGAVDRVEGGTVVIGEEKLPISRSCQPTALAAIARAMLE</sequence>
<proteinExistence type="predicted"/>
<evidence type="ECO:0000256" key="2">
    <source>
        <dbReference type="ARBA" id="ARBA00024867"/>
    </source>
</evidence>
<keyword evidence="6" id="KW-1185">Reference proteome</keyword>
<protein>
    <recommendedName>
        <fullName evidence="1">Stage 0 sporulation protein A homolog</fullName>
    </recommendedName>
</protein>
<dbReference type="PANTHER" id="PTHR37299">
    <property type="entry name" value="TRANSCRIPTIONAL REGULATOR-RELATED"/>
    <property type="match status" value="1"/>
</dbReference>
<dbReference type="InterPro" id="IPR011006">
    <property type="entry name" value="CheY-like_superfamily"/>
</dbReference>
<dbReference type="Pfam" id="PF00072">
    <property type="entry name" value="Response_reg"/>
    <property type="match status" value="1"/>
</dbReference>
<dbReference type="Gene3D" id="2.40.50.1020">
    <property type="entry name" value="LytTr DNA-binding domain"/>
    <property type="match status" value="1"/>
</dbReference>
<dbReference type="PROSITE" id="PS50110">
    <property type="entry name" value="RESPONSE_REGULATORY"/>
    <property type="match status" value="1"/>
</dbReference>
<evidence type="ECO:0000313" key="6">
    <source>
        <dbReference type="Proteomes" id="UP000606499"/>
    </source>
</evidence>
<feature type="domain" description="Response regulatory" evidence="4">
    <location>
        <begin position="3"/>
        <end position="123"/>
    </location>
</feature>
<gene>
    <name evidence="5" type="ORF">H8S45_09260</name>
</gene>
<dbReference type="InterPro" id="IPR007492">
    <property type="entry name" value="LytTR_DNA-bd_dom"/>
</dbReference>
<dbReference type="GO" id="GO:0000156">
    <property type="term" value="F:phosphorelay response regulator activity"/>
    <property type="evidence" value="ECO:0007669"/>
    <property type="project" value="InterPro"/>
</dbReference>
<organism evidence="5 6">
    <name type="scientific">Agathobaculum faecis</name>
    <dbReference type="NCBI Taxonomy" id="2763013"/>
    <lineage>
        <taxon>Bacteria</taxon>
        <taxon>Bacillati</taxon>
        <taxon>Bacillota</taxon>
        <taxon>Clostridia</taxon>
        <taxon>Eubacteriales</taxon>
        <taxon>Butyricicoccaceae</taxon>
        <taxon>Agathobaculum</taxon>
    </lineage>
</organism>
<comment type="function">
    <text evidence="2">May play the central regulatory role in sporulation. It may be an element of the effector pathway responsible for the activation of sporulation genes in response to nutritional stress. Spo0A may act in concert with spo0H (a sigma factor) to control the expression of some genes that are critical to the sporulation process.</text>
</comment>
<name>A0A923LWL7_9FIRM</name>
<accession>A0A923LWL7</accession>
<dbReference type="InterPro" id="IPR046947">
    <property type="entry name" value="LytR-like"/>
</dbReference>
<dbReference type="GO" id="GO:0003677">
    <property type="term" value="F:DNA binding"/>
    <property type="evidence" value="ECO:0007669"/>
    <property type="project" value="InterPro"/>
</dbReference>
<dbReference type="Pfam" id="PF04397">
    <property type="entry name" value="LytTR"/>
    <property type="match status" value="1"/>
</dbReference>
<dbReference type="AlphaFoldDB" id="A0A923LWL7"/>
<dbReference type="SMART" id="SM00850">
    <property type="entry name" value="LytTR"/>
    <property type="match status" value="1"/>
</dbReference>
<dbReference type="SUPFAM" id="SSF52172">
    <property type="entry name" value="CheY-like"/>
    <property type="match status" value="1"/>
</dbReference>
<dbReference type="PANTHER" id="PTHR37299:SF1">
    <property type="entry name" value="STAGE 0 SPORULATION PROTEIN A HOMOLOG"/>
    <property type="match status" value="1"/>
</dbReference>
<dbReference type="RefSeq" id="WP_054326731.1">
    <property type="nucleotide sequence ID" value="NZ_JACOPL010000007.1"/>
</dbReference>
<dbReference type="EMBL" id="JACOPL010000007">
    <property type="protein sequence ID" value="MBC5725642.1"/>
    <property type="molecule type" value="Genomic_DNA"/>
</dbReference>
<dbReference type="Gene3D" id="3.40.50.2300">
    <property type="match status" value="1"/>
</dbReference>
<dbReference type="SMART" id="SM00448">
    <property type="entry name" value="REC"/>
    <property type="match status" value="1"/>
</dbReference>
<evidence type="ECO:0000256" key="3">
    <source>
        <dbReference type="PROSITE-ProRule" id="PRU00169"/>
    </source>
</evidence>
<evidence type="ECO:0000313" key="5">
    <source>
        <dbReference type="EMBL" id="MBC5725642.1"/>
    </source>
</evidence>
<reference evidence="5" key="1">
    <citation type="submission" date="2020-08" db="EMBL/GenBank/DDBJ databases">
        <title>Genome public.</title>
        <authorList>
            <person name="Liu C."/>
            <person name="Sun Q."/>
        </authorList>
    </citation>
    <scope>NUCLEOTIDE SEQUENCE</scope>
    <source>
        <strain evidence="5">NSJ-28</strain>
    </source>
</reference>
<keyword evidence="3" id="KW-0597">Phosphoprotein</keyword>
<feature type="modified residue" description="4-aspartylphosphate" evidence="3">
    <location>
        <position position="60"/>
    </location>
</feature>
<dbReference type="Proteomes" id="UP000606499">
    <property type="component" value="Unassembled WGS sequence"/>
</dbReference>
<evidence type="ECO:0000259" key="4">
    <source>
        <dbReference type="PROSITE" id="PS50110"/>
    </source>
</evidence>
<evidence type="ECO:0000256" key="1">
    <source>
        <dbReference type="ARBA" id="ARBA00018672"/>
    </source>
</evidence>